<dbReference type="EMBL" id="JASCZI010272350">
    <property type="protein sequence ID" value="MED6221826.1"/>
    <property type="molecule type" value="Genomic_DNA"/>
</dbReference>
<evidence type="ECO:0000313" key="1">
    <source>
        <dbReference type="EMBL" id="MED6221826.1"/>
    </source>
</evidence>
<dbReference type="Gene3D" id="2.40.70.10">
    <property type="entry name" value="Acid Proteases"/>
    <property type="match status" value="1"/>
</dbReference>
<organism evidence="1 2">
    <name type="scientific">Stylosanthes scabra</name>
    <dbReference type="NCBI Taxonomy" id="79078"/>
    <lineage>
        <taxon>Eukaryota</taxon>
        <taxon>Viridiplantae</taxon>
        <taxon>Streptophyta</taxon>
        <taxon>Embryophyta</taxon>
        <taxon>Tracheophyta</taxon>
        <taxon>Spermatophyta</taxon>
        <taxon>Magnoliopsida</taxon>
        <taxon>eudicotyledons</taxon>
        <taxon>Gunneridae</taxon>
        <taxon>Pentapetalae</taxon>
        <taxon>rosids</taxon>
        <taxon>fabids</taxon>
        <taxon>Fabales</taxon>
        <taxon>Fabaceae</taxon>
        <taxon>Papilionoideae</taxon>
        <taxon>50 kb inversion clade</taxon>
        <taxon>dalbergioids sensu lato</taxon>
        <taxon>Dalbergieae</taxon>
        <taxon>Pterocarpus clade</taxon>
        <taxon>Stylosanthes</taxon>
    </lineage>
</organism>
<name>A0ABU6ZIP4_9FABA</name>
<dbReference type="InterPro" id="IPR021109">
    <property type="entry name" value="Peptidase_aspartic_dom_sf"/>
</dbReference>
<protein>
    <submittedName>
        <fullName evidence="1">Uncharacterized protein</fullName>
    </submittedName>
</protein>
<proteinExistence type="predicted"/>
<reference evidence="1 2" key="1">
    <citation type="journal article" date="2023" name="Plants (Basel)">
        <title>Bridging the Gap: Combining Genomics and Transcriptomics Approaches to Understand Stylosanthes scabra, an Orphan Legume from the Brazilian Caatinga.</title>
        <authorList>
            <person name="Ferreira-Neto J.R.C."/>
            <person name="da Silva M.D."/>
            <person name="Binneck E."/>
            <person name="de Melo N.F."/>
            <person name="da Silva R.H."/>
            <person name="de Melo A.L.T.M."/>
            <person name="Pandolfi V."/>
            <person name="Bustamante F.O."/>
            <person name="Brasileiro-Vidal A.C."/>
            <person name="Benko-Iseppon A.M."/>
        </authorList>
    </citation>
    <scope>NUCLEOTIDE SEQUENCE [LARGE SCALE GENOMIC DNA]</scope>
    <source>
        <tissue evidence="1">Leaves</tissue>
    </source>
</reference>
<evidence type="ECO:0000313" key="2">
    <source>
        <dbReference type="Proteomes" id="UP001341840"/>
    </source>
</evidence>
<accession>A0ABU6ZIP4</accession>
<dbReference type="Proteomes" id="UP001341840">
    <property type="component" value="Unassembled WGS sequence"/>
</dbReference>
<keyword evidence="2" id="KW-1185">Reference proteome</keyword>
<sequence length="221" mass="24676">MCNPGACGSVMPFELYELLDLGPLKKSDEVFTMVDSSIMAVAGIAENVLVKIGELTIPANFDVIRTSRGDKGGKPLKLGNVIEIFHPSRPPTPQRKSAQQIQVSNEEVRGDNTLVKIEDKETEDPKENITIINAHQGFNKQVMEDAYLYGQGYTPWKPPPYQHHSPQYNAYQSNGYGDAYYGYEDPSPRYPPSQNGIGEALQLLCQERNELWKAQKGIDDN</sequence>
<gene>
    <name evidence="1" type="ORF">PIB30_058390</name>
</gene>
<comment type="caution">
    <text evidence="1">The sequence shown here is derived from an EMBL/GenBank/DDBJ whole genome shotgun (WGS) entry which is preliminary data.</text>
</comment>